<reference evidence="1 2" key="1">
    <citation type="submission" date="2015-09" db="EMBL/GenBank/DDBJ databases">
        <authorList>
            <consortium name="Swine Surveillance"/>
        </authorList>
    </citation>
    <scope>NUCLEOTIDE SEQUENCE [LARGE SCALE GENOMIC DNA]</scope>
    <source>
        <strain evidence="1 2">CECT 4292</strain>
    </source>
</reference>
<gene>
    <name evidence="1" type="ORF">RUA4292_00015</name>
</gene>
<dbReference type="RefSeq" id="WP_058275765.1">
    <property type="nucleotide sequence ID" value="NZ_CYPU01000003.1"/>
</dbReference>
<evidence type="ECO:0000313" key="1">
    <source>
        <dbReference type="EMBL" id="CUH45852.1"/>
    </source>
</evidence>
<dbReference type="Gene3D" id="3.30.70.1230">
    <property type="entry name" value="Nucleotide cyclase"/>
    <property type="match status" value="1"/>
</dbReference>
<dbReference type="InterPro" id="IPR029787">
    <property type="entry name" value="Nucleotide_cyclase"/>
</dbReference>
<evidence type="ECO:0000313" key="2">
    <source>
        <dbReference type="Proteomes" id="UP000050783"/>
    </source>
</evidence>
<dbReference type="Proteomes" id="UP000050783">
    <property type="component" value="Unassembled WGS sequence"/>
</dbReference>
<dbReference type="SUPFAM" id="SSF55073">
    <property type="entry name" value="Nucleotide cyclase"/>
    <property type="match status" value="1"/>
</dbReference>
<accession>A0A0N7LPQ2</accession>
<sequence>MTTLVVDLAGSKALSAWLDPEDMSEVIKRYQNTVADVVTRYEGNAPNYMVDGVLCYLVWFVAHENDAKRAARAVLEIAGSIPEMRSPYGLAIMRFANEIDSGIEARIAWNNFSRP</sequence>
<dbReference type="AlphaFoldDB" id="A0A0N7LPQ2"/>
<proteinExistence type="predicted"/>
<dbReference type="GeneID" id="55491353"/>
<organism evidence="1 2">
    <name type="scientific">Ruegeria atlantica</name>
    <dbReference type="NCBI Taxonomy" id="81569"/>
    <lineage>
        <taxon>Bacteria</taxon>
        <taxon>Pseudomonadati</taxon>
        <taxon>Pseudomonadota</taxon>
        <taxon>Alphaproteobacteria</taxon>
        <taxon>Rhodobacterales</taxon>
        <taxon>Roseobacteraceae</taxon>
        <taxon>Ruegeria</taxon>
    </lineage>
</organism>
<name>A0A0N7LPQ2_9RHOB</name>
<dbReference type="EMBL" id="CYPU01000003">
    <property type="protein sequence ID" value="CUH45852.1"/>
    <property type="molecule type" value="Genomic_DNA"/>
</dbReference>
<protein>
    <submittedName>
        <fullName evidence="1">Uncharacterized protein</fullName>
    </submittedName>
</protein>